<dbReference type="STRING" id="337701.SAMN05444398_11328"/>
<dbReference type="InterPro" id="IPR050445">
    <property type="entry name" value="Bact_polysacc_biosynth/exp"/>
</dbReference>
<organism evidence="4 5">
    <name type="scientific">Roseovarius pacificus</name>
    <dbReference type="NCBI Taxonomy" id="337701"/>
    <lineage>
        <taxon>Bacteria</taxon>
        <taxon>Pseudomonadati</taxon>
        <taxon>Pseudomonadota</taxon>
        <taxon>Alphaproteobacteria</taxon>
        <taxon>Rhodobacterales</taxon>
        <taxon>Roseobacteraceae</taxon>
        <taxon>Roseovarius</taxon>
    </lineage>
</organism>
<dbReference type="Proteomes" id="UP000183974">
    <property type="component" value="Unassembled WGS sequence"/>
</dbReference>
<gene>
    <name evidence="4" type="ORF">SAMN05444398_11328</name>
</gene>
<keyword evidence="2" id="KW-0067">ATP-binding</keyword>
<protein>
    <submittedName>
        <fullName evidence="4">Chromosome partitioning ATPase, Mrp family, contains Fe-S cluster</fullName>
    </submittedName>
</protein>
<keyword evidence="5" id="KW-1185">Reference proteome</keyword>
<dbReference type="AlphaFoldDB" id="A0A1M7HMS2"/>
<dbReference type="EMBL" id="FRBR01000013">
    <property type="protein sequence ID" value="SHM29754.1"/>
    <property type="molecule type" value="Genomic_DNA"/>
</dbReference>
<feature type="compositionally biased region" description="Basic and acidic residues" evidence="3">
    <location>
        <begin position="32"/>
        <end position="43"/>
    </location>
</feature>
<dbReference type="InterPro" id="IPR005702">
    <property type="entry name" value="Wzc-like_C"/>
</dbReference>
<dbReference type="InterPro" id="IPR027417">
    <property type="entry name" value="P-loop_NTPase"/>
</dbReference>
<dbReference type="CDD" id="cd05387">
    <property type="entry name" value="BY-kinase"/>
    <property type="match status" value="1"/>
</dbReference>
<dbReference type="OrthoDB" id="9775724at2"/>
<dbReference type="PANTHER" id="PTHR32309">
    <property type="entry name" value="TYROSINE-PROTEIN KINASE"/>
    <property type="match status" value="1"/>
</dbReference>
<proteinExistence type="predicted"/>
<evidence type="ECO:0000256" key="1">
    <source>
        <dbReference type="ARBA" id="ARBA00022741"/>
    </source>
</evidence>
<evidence type="ECO:0000256" key="2">
    <source>
        <dbReference type="ARBA" id="ARBA00022840"/>
    </source>
</evidence>
<accession>A0A1M7HMS2</accession>
<name>A0A1M7HMS2_9RHOB</name>
<dbReference type="RefSeq" id="WP_084729273.1">
    <property type="nucleotide sequence ID" value="NZ_BMLR01000013.1"/>
</dbReference>
<sequence>MERIQAALKKARETRSGQQQHENKPVPVSPVENRDTREDRESEALVLSSDMALADREEAWKSIPAFTPSEKVLDRNRLIAHRASAASVPYDVMRTKLLHKMRKNKWTRVAITSPSARAGKTMTCLNLAFSLSRQSDVFSMLLELDMRRPAMARSIGLKDDCQFSRALSGDASPEKHMRRYGRNLILGANQTPARNPAELLQGARAAHVIDELEAQYRPDIIILDTPPMFAGDDTMAFLDQVDCALLIAEAEKTTIEEVDKCEQELASRTNVLGVILNKCRYLDRHEEYGKEYGY</sequence>
<feature type="region of interest" description="Disordered" evidence="3">
    <location>
        <begin position="1"/>
        <end position="43"/>
    </location>
</feature>
<reference evidence="4 5" key="1">
    <citation type="submission" date="2016-11" db="EMBL/GenBank/DDBJ databases">
        <authorList>
            <person name="Jaros S."/>
            <person name="Januszkiewicz K."/>
            <person name="Wedrychowicz H."/>
        </authorList>
    </citation>
    <scope>NUCLEOTIDE SEQUENCE [LARGE SCALE GENOMIC DNA]</scope>
    <source>
        <strain evidence="4 5">DSM 29589</strain>
    </source>
</reference>
<evidence type="ECO:0000256" key="3">
    <source>
        <dbReference type="SAM" id="MobiDB-lite"/>
    </source>
</evidence>
<dbReference type="Gene3D" id="3.40.50.300">
    <property type="entry name" value="P-loop containing nucleotide triphosphate hydrolases"/>
    <property type="match status" value="1"/>
</dbReference>
<dbReference type="SUPFAM" id="SSF52540">
    <property type="entry name" value="P-loop containing nucleoside triphosphate hydrolases"/>
    <property type="match status" value="1"/>
</dbReference>
<evidence type="ECO:0000313" key="5">
    <source>
        <dbReference type="Proteomes" id="UP000183974"/>
    </source>
</evidence>
<dbReference type="PANTHER" id="PTHR32309:SF31">
    <property type="entry name" value="CAPSULAR EXOPOLYSACCHARIDE FAMILY"/>
    <property type="match status" value="1"/>
</dbReference>
<evidence type="ECO:0000313" key="4">
    <source>
        <dbReference type="EMBL" id="SHM29754.1"/>
    </source>
</evidence>
<keyword evidence="1" id="KW-0547">Nucleotide-binding</keyword>